<accession>A0A516NWU5</accession>
<dbReference type="PROSITE" id="PS50160">
    <property type="entry name" value="DNA_LIGASE_A3"/>
    <property type="match status" value="1"/>
</dbReference>
<evidence type="ECO:0000313" key="6">
    <source>
        <dbReference type="EMBL" id="QDP83375.1"/>
    </source>
</evidence>
<dbReference type="Gene3D" id="3.30.1490.70">
    <property type="match status" value="1"/>
</dbReference>
<dbReference type="InterPro" id="IPR012309">
    <property type="entry name" value="DNA_ligase_ATP-dep_C"/>
</dbReference>
<proteinExistence type="inferred from homology"/>
<dbReference type="EMBL" id="CP041695">
    <property type="protein sequence ID" value="QDP83375.1"/>
    <property type="molecule type" value="Genomic_DNA"/>
</dbReference>
<dbReference type="GO" id="GO:0006310">
    <property type="term" value="P:DNA recombination"/>
    <property type="evidence" value="ECO:0007669"/>
    <property type="project" value="InterPro"/>
</dbReference>
<dbReference type="PANTHER" id="PTHR45674:SF4">
    <property type="entry name" value="DNA LIGASE 1"/>
    <property type="match status" value="1"/>
</dbReference>
<dbReference type="SUPFAM" id="SSF50249">
    <property type="entry name" value="Nucleic acid-binding proteins"/>
    <property type="match status" value="1"/>
</dbReference>
<dbReference type="KEGG" id="nod:FOH10_10960"/>
<dbReference type="Proteomes" id="UP000317039">
    <property type="component" value="Chromosome"/>
</dbReference>
<dbReference type="GO" id="GO:0005524">
    <property type="term" value="F:ATP binding"/>
    <property type="evidence" value="ECO:0007669"/>
    <property type="project" value="InterPro"/>
</dbReference>
<dbReference type="AlphaFoldDB" id="A0A516NWU5"/>
<evidence type="ECO:0000256" key="4">
    <source>
        <dbReference type="ARBA" id="ARBA00034003"/>
    </source>
</evidence>
<dbReference type="EC" id="6.5.1.1" evidence="2"/>
<dbReference type="InterPro" id="IPR050191">
    <property type="entry name" value="ATP-dep_DNA_ligase"/>
</dbReference>
<dbReference type="GO" id="GO:0003910">
    <property type="term" value="F:DNA ligase (ATP) activity"/>
    <property type="evidence" value="ECO:0007669"/>
    <property type="project" value="UniProtKB-EC"/>
</dbReference>
<comment type="similarity">
    <text evidence="1">Belongs to the ATP-dependent DNA ligase family.</text>
</comment>
<keyword evidence="3 6" id="KW-0436">Ligase</keyword>
<evidence type="ECO:0000256" key="2">
    <source>
        <dbReference type="ARBA" id="ARBA00012727"/>
    </source>
</evidence>
<evidence type="ECO:0000313" key="7">
    <source>
        <dbReference type="Proteomes" id="UP000317039"/>
    </source>
</evidence>
<gene>
    <name evidence="6" type="ORF">FOH10_10960</name>
</gene>
<reference evidence="6 7" key="1">
    <citation type="submission" date="2019-07" db="EMBL/GenBank/DDBJ databases">
        <title>Complete Genome Sequence and Methylome Analysis of Nocardia otitidis-caviarum NEB252.</title>
        <authorList>
            <person name="Fomenkov A."/>
            <person name="Anton B.P."/>
            <person name="Vincze T."/>
            <person name="Roberts R.J."/>
        </authorList>
    </citation>
    <scope>NUCLEOTIDE SEQUENCE [LARGE SCALE GENOMIC DNA]</scope>
    <source>
        <strain evidence="6 7">NEB252</strain>
    </source>
</reference>
<dbReference type="Pfam" id="PF04679">
    <property type="entry name" value="DNA_ligase_A_C"/>
    <property type="match status" value="1"/>
</dbReference>
<dbReference type="CDD" id="cd07906">
    <property type="entry name" value="Adenylation_DNA_ligase_LigD_LigC"/>
    <property type="match status" value="1"/>
</dbReference>
<sequence>MLAVAGPPPDVQGWAVEMKWDGARIMAVCAAGECRLYSRNGRDVGGSYPELVAALRALAGERTLILDAEVIAADADGAPSFGRLQRRMHVARPGEQLVAEVPVQLFAFDVLAVGARDVTGLPYLERRRLLAELPLTAPLSAPPHWLGVEAGKLLAVAREHRLEGIVSKRVDSPYLPGRRSPAWIKTPLRRSTEVIVCGWTPGSGGHQHTFGSLVLGAHDATGTLVYIGNVGTGFTQAVRRVLRAALDDIALPASPFATAPPLSGRWHWVRPVLVGDVEYREFTDRLRMPSWKGLRSDKTAAEVLLPETATTPDG</sequence>
<dbReference type="Gene3D" id="3.30.470.30">
    <property type="entry name" value="DNA ligase/mRNA capping enzyme"/>
    <property type="match status" value="1"/>
</dbReference>
<comment type="catalytic activity">
    <reaction evidence="4">
        <text>ATP + (deoxyribonucleotide)n-3'-hydroxyl + 5'-phospho-(deoxyribonucleotide)m = (deoxyribonucleotide)n+m + AMP + diphosphate.</text>
        <dbReference type="EC" id="6.5.1.1"/>
    </reaction>
</comment>
<dbReference type="Pfam" id="PF01068">
    <property type="entry name" value="DNA_ligase_A_M"/>
    <property type="match status" value="1"/>
</dbReference>
<evidence type="ECO:0000256" key="3">
    <source>
        <dbReference type="ARBA" id="ARBA00022598"/>
    </source>
</evidence>
<protein>
    <recommendedName>
        <fullName evidence="2">DNA ligase (ATP)</fullName>
        <ecNumber evidence="2">6.5.1.1</ecNumber>
    </recommendedName>
</protein>
<dbReference type="SUPFAM" id="SSF56091">
    <property type="entry name" value="DNA ligase/mRNA capping enzyme, catalytic domain"/>
    <property type="match status" value="1"/>
</dbReference>
<dbReference type="GeneID" id="80332905"/>
<name>A0A516NWU5_9NOCA</name>
<organism evidence="6 7">
    <name type="scientific">Nocardia otitidiscaviarum</name>
    <dbReference type="NCBI Taxonomy" id="1823"/>
    <lineage>
        <taxon>Bacteria</taxon>
        <taxon>Bacillati</taxon>
        <taxon>Actinomycetota</taxon>
        <taxon>Actinomycetes</taxon>
        <taxon>Mycobacteriales</taxon>
        <taxon>Nocardiaceae</taxon>
        <taxon>Nocardia</taxon>
    </lineage>
</organism>
<evidence type="ECO:0000259" key="5">
    <source>
        <dbReference type="PROSITE" id="PS50160"/>
    </source>
</evidence>
<feature type="domain" description="ATP-dependent DNA ligase family profile" evidence="5">
    <location>
        <begin position="100"/>
        <end position="219"/>
    </location>
</feature>
<dbReference type="RefSeq" id="WP_143984004.1">
    <property type="nucleotide sequence ID" value="NZ_CP041695.1"/>
</dbReference>
<dbReference type="InterPro" id="IPR012310">
    <property type="entry name" value="DNA_ligase_ATP-dep_cent"/>
</dbReference>
<dbReference type="InterPro" id="IPR012340">
    <property type="entry name" value="NA-bd_OB-fold"/>
</dbReference>
<dbReference type="GO" id="GO:0006281">
    <property type="term" value="P:DNA repair"/>
    <property type="evidence" value="ECO:0007669"/>
    <property type="project" value="InterPro"/>
</dbReference>
<dbReference type="NCBIfam" id="TIGR02779">
    <property type="entry name" value="NHEJ_ligase_lig"/>
    <property type="match status" value="1"/>
</dbReference>
<dbReference type="CDD" id="cd07971">
    <property type="entry name" value="OBF_DNA_ligase_LigD"/>
    <property type="match status" value="1"/>
</dbReference>
<dbReference type="Gene3D" id="2.40.50.140">
    <property type="entry name" value="Nucleic acid-binding proteins"/>
    <property type="match status" value="1"/>
</dbReference>
<evidence type="ECO:0000256" key="1">
    <source>
        <dbReference type="ARBA" id="ARBA00007572"/>
    </source>
</evidence>
<dbReference type="InterPro" id="IPR014146">
    <property type="entry name" value="LigD_ligase_dom"/>
</dbReference>
<dbReference type="PANTHER" id="PTHR45674">
    <property type="entry name" value="DNA LIGASE 1/3 FAMILY MEMBER"/>
    <property type="match status" value="1"/>
</dbReference>